<evidence type="ECO:0000256" key="3">
    <source>
        <dbReference type="ARBA" id="ARBA00022884"/>
    </source>
</evidence>
<gene>
    <name evidence="5" type="primary">rqcP</name>
    <name evidence="7" type="ORF">SAMN02744040_02230</name>
</gene>
<evidence type="ECO:0000256" key="4">
    <source>
        <dbReference type="ARBA" id="ARBA00022917"/>
    </source>
</evidence>
<keyword evidence="1 5" id="KW-0820">tRNA-binding</keyword>
<keyword evidence="7" id="KW-0346">Stress response</keyword>
<keyword evidence="8" id="KW-1185">Reference proteome</keyword>
<evidence type="ECO:0000256" key="2">
    <source>
        <dbReference type="ARBA" id="ARBA00022730"/>
    </source>
</evidence>
<dbReference type="InterPro" id="IPR036986">
    <property type="entry name" value="S4_RNA-bd_sf"/>
</dbReference>
<keyword evidence="4 5" id="KW-0648">Protein biosynthesis</keyword>
<protein>
    <recommendedName>
        <fullName evidence="5">RQC P-site tRNA stabilizing factor</fullName>
        <shortName evidence="5">RqcP</shortName>
    </recommendedName>
    <alternativeName>
        <fullName evidence="5">Ribosome-associated protein quality control protein P</fullName>
    </alternativeName>
</protein>
<evidence type="ECO:0000313" key="8">
    <source>
        <dbReference type="Proteomes" id="UP000242520"/>
    </source>
</evidence>
<evidence type="ECO:0000259" key="6">
    <source>
        <dbReference type="SMART" id="SM00363"/>
    </source>
</evidence>
<dbReference type="InterPro" id="IPR002942">
    <property type="entry name" value="S4_RNA-bd"/>
</dbReference>
<dbReference type="STRING" id="1123350.SAMN02744040_02230"/>
<evidence type="ECO:0000256" key="1">
    <source>
        <dbReference type="ARBA" id="ARBA00022555"/>
    </source>
</evidence>
<dbReference type="EMBL" id="FQXH01000037">
    <property type="protein sequence ID" value="SHH51800.1"/>
    <property type="molecule type" value="Genomic_DNA"/>
</dbReference>
<keyword evidence="3 5" id="KW-0694">RNA-binding</keyword>
<dbReference type="GO" id="GO:0072344">
    <property type="term" value="P:rescue of stalled ribosome"/>
    <property type="evidence" value="ECO:0007669"/>
    <property type="project" value="UniProtKB-UniRule"/>
</dbReference>
<dbReference type="GO" id="GO:0019843">
    <property type="term" value="F:rRNA binding"/>
    <property type="evidence" value="ECO:0007669"/>
    <property type="project" value="UniProtKB-UniRule"/>
</dbReference>
<dbReference type="PIRSF" id="PIRSF038881">
    <property type="entry name" value="RNAbp_HP1423"/>
    <property type="match status" value="1"/>
</dbReference>
<evidence type="ECO:0000313" key="7">
    <source>
        <dbReference type="EMBL" id="SHH51800.1"/>
    </source>
</evidence>
<dbReference type="InterPro" id="IPR025490">
    <property type="entry name" value="RqcP"/>
</dbReference>
<keyword evidence="2 5" id="KW-0699">rRNA-binding</keyword>
<dbReference type="RefSeq" id="WP_072726427.1">
    <property type="nucleotide sequence ID" value="NZ_FQXH01000037.1"/>
</dbReference>
<proteinExistence type="inferred from homology"/>
<accession>A0A1M5TMC0</accession>
<name>A0A1M5TMC0_9FIRM</name>
<dbReference type="HAMAP" id="MF_00871">
    <property type="entry name" value="RqcP"/>
    <property type="match status" value="1"/>
</dbReference>
<dbReference type="SUPFAM" id="SSF55174">
    <property type="entry name" value="Alpha-L RNA-binding motif"/>
    <property type="match status" value="1"/>
</dbReference>
<dbReference type="OrthoDB" id="9805210at2"/>
<dbReference type="CDD" id="cd00165">
    <property type="entry name" value="S4"/>
    <property type="match status" value="1"/>
</dbReference>
<dbReference type="GO" id="GO:0043023">
    <property type="term" value="F:ribosomal large subunit binding"/>
    <property type="evidence" value="ECO:0007669"/>
    <property type="project" value="UniProtKB-UniRule"/>
</dbReference>
<dbReference type="Pfam" id="PF01479">
    <property type="entry name" value="S4"/>
    <property type="match status" value="1"/>
</dbReference>
<dbReference type="Proteomes" id="UP000242520">
    <property type="component" value="Unassembled WGS sequence"/>
</dbReference>
<reference evidence="8" key="1">
    <citation type="submission" date="2016-11" db="EMBL/GenBank/DDBJ databases">
        <authorList>
            <person name="Varghese N."/>
            <person name="Submissions S."/>
        </authorList>
    </citation>
    <scope>NUCLEOTIDE SEQUENCE [LARGE SCALE GENOMIC DNA]</scope>
    <source>
        <strain evidence="8">DSM 15285</strain>
    </source>
</reference>
<comment type="function">
    <text evidence="5">Key component of the ribosome quality control system (RQC), a ribosome-associated complex that mediates the extraction of incompletely synthesized nascent chains from stalled ribosomes and their subsequent degradation. RqcH recruits Ala-charged tRNA, and with RqcP directs the elongation of stalled nascent chains on 50S ribosomal subunits, leading to non-templated C-terminal alanine extensions (Ala tail). The Ala tail promotes nascent chain degradation. RqcP is associated with the translocation-like movement of the peptidyl-tRNA from the A-site into the P-site.</text>
</comment>
<comment type="similarity">
    <text evidence="5">Belongs to the RqcP family.</text>
</comment>
<sequence>MRLDKYLKVSRLIKRRTVAKEACDKGIISINGKVAKSSSQVNEGDVIEIKFGEKVNKYKVLEIKEHVLKNEAKQMYEVLE</sequence>
<dbReference type="Gene3D" id="3.10.290.10">
    <property type="entry name" value="RNA-binding S4 domain"/>
    <property type="match status" value="1"/>
</dbReference>
<comment type="subunit">
    <text evidence="5">Associates with stalled 50S ribosomal subunits. Binds to RqcH, 23S rRNA and the P-site tRNA. Does not require RqcH for association with 50S subunits.</text>
</comment>
<organism evidence="7 8">
    <name type="scientific">Tepidibacter thalassicus DSM 15285</name>
    <dbReference type="NCBI Taxonomy" id="1123350"/>
    <lineage>
        <taxon>Bacteria</taxon>
        <taxon>Bacillati</taxon>
        <taxon>Bacillota</taxon>
        <taxon>Clostridia</taxon>
        <taxon>Peptostreptococcales</taxon>
        <taxon>Peptostreptococcaceae</taxon>
        <taxon>Tepidibacter</taxon>
    </lineage>
</organism>
<dbReference type="GO" id="GO:0000049">
    <property type="term" value="F:tRNA binding"/>
    <property type="evidence" value="ECO:0007669"/>
    <property type="project" value="UniProtKB-UniRule"/>
</dbReference>
<dbReference type="AlphaFoldDB" id="A0A1M5TMC0"/>
<feature type="domain" description="RNA-binding S4" evidence="6">
    <location>
        <begin position="1"/>
        <end position="64"/>
    </location>
</feature>
<dbReference type="PROSITE" id="PS50889">
    <property type="entry name" value="S4"/>
    <property type="match status" value="1"/>
</dbReference>
<dbReference type="SMART" id="SM00363">
    <property type="entry name" value="S4"/>
    <property type="match status" value="1"/>
</dbReference>
<evidence type="ECO:0000256" key="5">
    <source>
        <dbReference type="HAMAP-Rule" id="MF_00871"/>
    </source>
</evidence>